<proteinExistence type="predicted"/>
<dbReference type="InterPro" id="IPR007577">
    <property type="entry name" value="GlycoTrfase_DXD_sugar-bd_CS"/>
</dbReference>
<gene>
    <name evidence="1" type="ORF">METZ01_LOCUS397465</name>
</gene>
<protein>
    <recommendedName>
        <fullName evidence="2">Alpha 1,4-glycosyltransferase domain-containing protein</fullName>
    </recommendedName>
</protein>
<dbReference type="SUPFAM" id="SSF53448">
    <property type="entry name" value="Nucleotide-diphospho-sugar transferases"/>
    <property type="match status" value="1"/>
</dbReference>
<dbReference type="Gene3D" id="3.90.550.20">
    <property type="match status" value="1"/>
</dbReference>
<evidence type="ECO:0008006" key="2">
    <source>
        <dbReference type="Google" id="ProtNLM"/>
    </source>
</evidence>
<name>A0A382VFE7_9ZZZZ</name>
<dbReference type="AlphaFoldDB" id="A0A382VFE7"/>
<reference evidence="1" key="1">
    <citation type="submission" date="2018-05" db="EMBL/GenBank/DDBJ databases">
        <authorList>
            <person name="Lanie J.A."/>
            <person name="Ng W.-L."/>
            <person name="Kazmierczak K.M."/>
            <person name="Andrzejewski T.M."/>
            <person name="Davidsen T.M."/>
            <person name="Wayne K.J."/>
            <person name="Tettelin H."/>
            <person name="Glass J.I."/>
            <person name="Rusch D."/>
            <person name="Podicherti R."/>
            <person name="Tsui H.-C.T."/>
            <person name="Winkler M.E."/>
        </authorList>
    </citation>
    <scope>NUCLEOTIDE SEQUENCE</scope>
</reference>
<sequence length="220" mass="26001">MIVNGFWYGSELGELEKLCIESWIKNGYEFHLWLYDDIEVPKGVVVKNADEIIYFNQYFTYDGGVSKGTPVAFSNLFRARLLYKLGGLYTDLDVFCLKPYDFNKRFVFSEQGDSGWDYHLATCILYSENKRERIFDDWSDWILSMKSGIIKHGDLGPNLFTKLVIDNKLEKYVLPKEHFCPVDWESYKDVLEHNFDSYGVHLYRSLWNQKELKKLISIYL</sequence>
<accession>A0A382VFE7</accession>
<dbReference type="Pfam" id="PF04488">
    <property type="entry name" value="Gly_transf_sug"/>
    <property type="match status" value="1"/>
</dbReference>
<evidence type="ECO:0000313" key="1">
    <source>
        <dbReference type="EMBL" id="SVD44611.1"/>
    </source>
</evidence>
<organism evidence="1">
    <name type="scientific">marine metagenome</name>
    <dbReference type="NCBI Taxonomy" id="408172"/>
    <lineage>
        <taxon>unclassified sequences</taxon>
        <taxon>metagenomes</taxon>
        <taxon>ecological metagenomes</taxon>
    </lineage>
</organism>
<dbReference type="EMBL" id="UINC01151167">
    <property type="protein sequence ID" value="SVD44611.1"/>
    <property type="molecule type" value="Genomic_DNA"/>
</dbReference>
<dbReference type="InterPro" id="IPR029044">
    <property type="entry name" value="Nucleotide-diphossugar_trans"/>
</dbReference>